<accession>A0A1I7JZX0</accession>
<evidence type="ECO:0000313" key="8">
    <source>
        <dbReference type="Proteomes" id="UP000182491"/>
    </source>
</evidence>
<feature type="transmembrane region" description="Helical" evidence="6">
    <location>
        <begin position="236"/>
        <end position="261"/>
    </location>
</feature>
<comment type="subcellular location">
    <subcellularLocation>
        <location evidence="1">Cell membrane</location>
        <topology evidence="1">Multi-pass membrane protein</topology>
    </subcellularLocation>
</comment>
<dbReference type="GO" id="GO:0005886">
    <property type="term" value="C:plasma membrane"/>
    <property type="evidence" value="ECO:0007669"/>
    <property type="project" value="UniProtKB-SubCell"/>
</dbReference>
<feature type="transmembrane region" description="Helical" evidence="6">
    <location>
        <begin position="273"/>
        <end position="297"/>
    </location>
</feature>
<dbReference type="OrthoDB" id="977385at2"/>
<feature type="transmembrane region" description="Helical" evidence="6">
    <location>
        <begin position="161"/>
        <end position="188"/>
    </location>
</feature>
<feature type="transmembrane region" description="Helical" evidence="6">
    <location>
        <begin position="55"/>
        <end position="78"/>
    </location>
</feature>
<dbReference type="PIRSF" id="PIRSF035875">
    <property type="entry name" value="RNase_BN"/>
    <property type="match status" value="1"/>
</dbReference>
<protein>
    <submittedName>
        <fullName evidence="7">Membrane protein</fullName>
    </submittedName>
</protein>
<dbReference type="STRING" id="388950.GCA_001611675_00824"/>
<proteinExistence type="predicted"/>
<dbReference type="Proteomes" id="UP000182491">
    <property type="component" value="Unassembled WGS sequence"/>
</dbReference>
<gene>
    <name evidence="7" type="ORF">SAMN04487941_3243</name>
</gene>
<evidence type="ECO:0000256" key="3">
    <source>
        <dbReference type="ARBA" id="ARBA00022692"/>
    </source>
</evidence>
<dbReference type="Pfam" id="PF03631">
    <property type="entry name" value="Virul_fac_BrkB"/>
    <property type="match status" value="1"/>
</dbReference>
<feature type="transmembrane region" description="Helical" evidence="6">
    <location>
        <begin position="208"/>
        <end position="229"/>
    </location>
</feature>
<evidence type="ECO:0000256" key="6">
    <source>
        <dbReference type="SAM" id="Phobius"/>
    </source>
</evidence>
<reference evidence="8" key="1">
    <citation type="submission" date="2016-10" db="EMBL/GenBank/DDBJ databases">
        <authorList>
            <person name="Varghese N."/>
        </authorList>
    </citation>
    <scope>NUCLEOTIDE SEQUENCE [LARGE SCALE GENOMIC DNA]</scope>
    <source>
        <strain evidence="8">DSM 18820</strain>
    </source>
</reference>
<dbReference type="PANTHER" id="PTHR30213">
    <property type="entry name" value="INNER MEMBRANE PROTEIN YHJD"/>
    <property type="match status" value="1"/>
</dbReference>
<dbReference type="RefSeq" id="WP_068836989.1">
    <property type="nucleotide sequence ID" value="NZ_BMXC01000004.1"/>
</dbReference>
<keyword evidence="8" id="KW-1185">Reference proteome</keyword>
<organism evidence="7 8">
    <name type="scientific">Pontibacter akesuensis</name>
    <dbReference type="NCBI Taxonomy" id="388950"/>
    <lineage>
        <taxon>Bacteria</taxon>
        <taxon>Pseudomonadati</taxon>
        <taxon>Bacteroidota</taxon>
        <taxon>Cytophagia</taxon>
        <taxon>Cytophagales</taxon>
        <taxon>Hymenobacteraceae</taxon>
        <taxon>Pontibacter</taxon>
    </lineage>
</organism>
<keyword evidence="5 6" id="KW-0472">Membrane</keyword>
<evidence type="ECO:0000256" key="1">
    <source>
        <dbReference type="ARBA" id="ARBA00004651"/>
    </source>
</evidence>
<evidence type="ECO:0000313" key="7">
    <source>
        <dbReference type="EMBL" id="SFU90756.1"/>
    </source>
</evidence>
<keyword evidence="4 6" id="KW-1133">Transmembrane helix</keyword>
<sequence length="325" mass="37261">MRLNQQYLKRRRAYRKFIVFLKRWRFNNGHSSVYEVADVLIGELRLDSVTKRASYMAFNFTLAIFPSIIFLFTLIPYIPSILSLDLGESILDFLADFMPEEMYMAAYGTIEDIVNKPRGGLLSFGFLFALVLSTNGIMSLMDAFDKKYHTFYKRTYLRKRFIATILTVVLSMILFTAVAAIFFGQWILDVLVFYEVVTESYTYTLIVILKYVAIVFLFLLATSLIYYFVPAIEDKWPFFSAGAVVATVLIFIVSMGFSYYISAFDTYNKFYGSIGALIGLMIWLDFVSMILILGFEINVSIDTVTKRLVRTPTSSSGKMARVAKV</sequence>
<name>A0A1I7JZX0_9BACT</name>
<evidence type="ECO:0000256" key="2">
    <source>
        <dbReference type="ARBA" id="ARBA00022475"/>
    </source>
</evidence>
<dbReference type="InterPro" id="IPR017039">
    <property type="entry name" value="Virul_fac_BrkB"/>
</dbReference>
<feature type="transmembrane region" description="Helical" evidence="6">
    <location>
        <begin position="121"/>
        <end position="140"/>
    </location>
</feature>
<evidence type="ECO:0000256" key="4">
    <source>
        <dbReference type="ARBA" id="ARBA00022989"/>
    </source>
</evidence>
<evidence type="ECO:0000256" key="5">
    <source>
        <dbReference type="ARBA" id="ARBA00023136"/>
    </source>
</evidence>
<keyword evidence="3 6" id="KW-0812">Transmembrane</keyword>
<dbReference type="NCBIfam" id="TIGR00765">
    <property type="entry name" value="yihY_not_rbn"/>
    <property type="match status" value="1"/>
</dbReference>
<dbReference type="EMBL" id="FPCA01000004">
    <property type="protein sequence ID" value="SFU90756.1"/>
    <property type="molecule type" value="Genomic_DNA"/>
</dbReference>
<dbReference type="PANTHER" id="PTHR30213:SF0">
    <property type="entry name" value="UPF0761 MEMBRANE PROTEIN YIHY"/>
    <property type="match status" value="1"/>
</dbReference>
<keyword evidence="2" id="KW-1003">Cell membrane</keyword>
<dbReference type="AlphaFoldDB" id="A0A1I7JZX0"/>